<organism evidence="1 2">
    <name type="scientific">Jatrophihabitans lederbergiae</name>
    <dbReference type="NCBI Taxonomy" id="3075547"/>
    <lineage>
        <taxon>Bacteria</taxon>
        <taxon>Bacillati</taxon>
        <taxon>Actinomycetota</taxon>
        <taxon>Actinomycetes</taxon>
        <taxon>Jatrophihabitantales</taxon>
        <taxon>Jatrophihabitantaceae</taxon>
        <taxon>Jatrophihabitans</taxon>
    </lineage>
</organism>
<dbReference type="EMBL" id="JAVREH010000022">
    <property type="protein sequence ID" value="MDT0262807.1"/>
    <property type="molecule type" value="Genomic_DNA"/>
</dbReference>
<gene>
    <name evidence="1" type="ORF">RM423_15530</name>
</gene>
<dbReference type="Pfam" id="PF11382">
    <property type="entry name" value="MctB"/>
    <property type="match status" value="1"/>
</dbReference>
<dbReference type="RefSeq" id="WP_311423951.1">
    <property type="nucleotide sequence ID" value="NZ_JAVREH010000022.1"/>
</dbReference>
<sequence>MISFRYHLISIIAIFLAIALGVVVGTSALNGAVVGDLRSQVSGLKKANSDAAAQNKALRSQAGNADLLAQTFGSKISGAGLAKTPVVLLGAPGASKQVKDGIAAQITAAGGVVSGRVQLGKSFTDPARANDIRSLATSGVHPIGLQLPTTEDVGMLAGALLGFVLGGKGQGSDLTQVLAGFKTLDMLTTESGTVTAAKAIVLVAPGAMVKDSPKATMLLSFSTELGAIAGTAVVAGDAASDTAAGLVALVRNDATAKKSVSTVDNAGTALGQLTVALATANAVSGHKGHFGSGSGADALLPGVSG</sequence>
<name>A0ABU2JCZ5_9ACTN</name>
<keyword evidence="2" id="KW-1185">Reference proteome</keyword>
<proteinExistence type="predicted"/>
<protein>
    <submittedName>
        <fullName evidence="1">Copper transporter</fullName>
    </submittedName>
</protein>
<dbReference type="Proteomes" id="UP001183176">
    <property type="component" value="Unassembled WGS sequence"/>
</dbReference>
<reference evidence="2" key="1">
    <citation type="submission" date="2023-07" db="EMBL/GenBank/DDBJ databases">
        <title>30 novel species of actinomycetes from the DSMZ collection.</title>
        <authorList>
            <person name="Nouioui I."/>
        </authorList>
    </citation>
    <scope>NUCLEOTIDE SEQUENCE [LARGE SCALE GENOMIC DNA]</scope>
    <source>
        <strain evidence="2">DSM 44399</strain>
    </source>
</reference>
<dbReference type="InterPro" id="IPR021522">
    <property type="entry name" value="MctB"/>
</dbReference>
<comment type="caution">
    <text evidence="1">The sequence shown here is derived from an EMBL/GenBank/DDBJ whole genome shotgun (WGS) entry which is preliminary data.</text>
</comment>
<accession>A0ABU2JCZ5</accession>
<evidence type="ECO:0000313" key="2">
    <source>
        <dbReference type="Proteomes" id="UP001183176"/>
    </source>
</evidence>
<evidence type="ECO:0000313" key="1">
    <source>
        <dbReference type="EMBL" id="MDT0262807.1"/>
    </source>
</evidence>